<feature type="compositionally biased region" description="Polar residues" evidence="1">
    <location>
        <begin position="161"/>
        <end position="174"/>
    </location>
</feature>
<dbReference type="AlphaFoldDB" id="A0A261Y312"/>
<feature type="region of interest" description="Disordered" evidence="1">
    <location>
        <begin position="1"/>
        <end position="105"/>
    </location>
</feature>
<feature type="compositionally biased region" description="Basic and acidic residues" evidence="1">
    <location>
        <begin position="68"/>
        <end position="84"/>
    </location>
</feature>
<keyword evidence="3" id="KW-1185">Reference proteome</keyword>
<gene>
    <name evidence="2" type="ORF">BZG36_02152</name>
</gene>
<reference evidence="2 3" key="1">
    <citation type="journal article" date="2017" name="Mycologia">
        <title>Bifiguratus adelaidae, gen. et sp. nov., a new member of Mucoromycotina in endophytic and soil-dwelling habitats.</title>
        <authorList>
            <person name="Torres-Cruz T.J."/>
            <person name="Billingsley Tobias T.L."/>
            <person name="Almatruk M."/>
            <person name="Hesse C."/>
            <person name="Kuske C.R."/>
            <person name="Desiro A."/>
            <person name="Benucci G.M."/>
            <person name="Bonito G."/>
            <person name="Stajich J.E."/>
            <person name="Dunlap C."/>
            <person name="Arnold A.E."/>
            <person name="Porras-Alfaro A."/>
        </authorList>
    </citation>
    <scope>NUCLEOTIDE SEQUENCE [LARGE SCALE GENOMIC DNA]</scope>
    <source>
        <strain evidence="2 3">AZ0501</strain>
    </source>
</reference>
<evidence type="ECO:0000313" key="2">
    <source>
        <dbReference type="EMBL" id="OZJ05010.1"/>
    </source>
</evidence>
<dbReference type="Proteomes" id="UP000242875">
    <property type="component" value="Unassembled WGS sequence"/>
</dbReference>
<name>A0A261Y312_9FUNG</name>
<comment type="caution">
    <text evidence="2">The sequence shown here is derived from an EMBL/GenBank/DDBJ whole genome shotgun (WGS) entry which is preliminary data.</text>
</comment>
<accession>A0A261Y312</accession>
<sequence>MSSNGRLYTPRAAARKAAERIKHKAPSPEPSPGVRKSTRKSVPPKTLVQEISARRSGRLTRSNAPVVEEEKTEEKRRSNKRKIEEAEEEESESDSEAPKVTSSSPPLDILRSSWKFLNICQFCHLFADQLALGRVSIFDLEQGFLGESVSEPLDSGRETSLAPSVGSSASNTRASTPIVTDQSNYLSSLICKLMDSFTLGTAKRSKSAYTQVYVMDIVDA</sequence>
<organism evidence="2 3">
    <name type="scientific">Bifiguratus adelaidae</name>
    <dbReference type="NCBI Taxonomy" id="1938954"/>
    <lineage>
        <taxon>Eukaryota</taxon>
        <taxon>Fungi</taxon>
        <taxon>Fungi incertae sedis</taxon>
        <taxon>Mucoromycota</taxon>
        <taxon>Mucoromycotina</taxon>
        <taxon>Endogonomycetes</taxon>
        <taxon>Endogonales</taxon>
        <taxon>Endogonales incertae sedis</taxon>
        <taxon>Bifiguratus</taxon>
    </lineage>
</organism>
<evidence type="ECO:0000313" key="3">
    <source>
        <dbReference type="Proteomes" id="UP000242875"/>
    </source>
</evidence>
<protein>
    <submittedName>
        <fullName evidence="2">Uncharacterized protein</fullName>
    </submittedName>
</protein>
<feature type="compositionally biased region" description="Acidic residues" evidence="1">
    <location>
        <begin position="85"/>
        <end position="95"/>
    </location>
</feature>
<proteinExistence type="predicted"/>
<dbReference type="EMBL" id="MVBO01000024">
    <property type="protein sequence ID" value="OZJ05010.1"/>
    <property type="molecule type" value="Genomic_DNA"/>
</dbReference>
<feature type="region of interest" description="Disordered" evidence="1">
    <location>
        <begin position="151"/>
        <end position="174"/>
    </location>
</feature>
<evidence type="ECO:0000256" key="1">
    <source>
        <dbReference type="SAM" id="MobiDB-lite"/>
    </source>
</evidence>